<dbReference type="InterPro" id="IPR035482">
    <property type="entry name" value="SIS_PGI_2"/>
</dbReference>
<dbReference type="GO" id="GO:0051156">
    <property type="term" value="P:glucose 6-phosphate metabolic process"/>
    <property type="evidence" value="ECO:0007669"/>
    <property type="project" value="TreeGrafter"/>
</dbReference>
<keyword evidence="12" id="KW-1185">Reference proteome</keyword>
<dbReference type="HAMAP" id="MF_00473">
    <property type="entry name" value="G6P_isomerase"/>
    <property type="match status" value="1"/>
</dbReference>
<proteinExistence type="inferred from homology"/>
<evidence type="ECO:0000256" key="6">
    <source>
        <dbReference type="ARBA" id="ARBA00029321"/>
    </source>
</evidence>
<dbReference type="FunFam" id="3.40.50.10490:FF:000021">
    <property type="entry name" value="Glucose-6-phosphate isomerase"/>
    <property type="match status" value="1"/>
</dbReference>
<accession>A0A511SXQ3</accession>
<comment type="caution">
    <text evidence="10">The sequence shown here is derived from an EMBL/GenBank/DDBJ whole genome shotgun (WGS) entry which is preliminary data.</text>
</comment>
<dbReference type="InterPro" id="IPR018189">
    <property type="entry name" value="Phosphoglucose_isomerase_CS"/>
</dbReference>
<dbReference type="CDD" id="cd05015">
    <property type="entry name" value="SIS_PGI_1"/>
    <property type="match status" value="1"/>
</dbReference>
<reference evidence="11 12" key="1">
    <citation type="submission" date="2016-10" db="EMBL/GenBank/DDBJ databases">
        <authorList>
            <person name="Varghese N."/>
            <person name="Submissions S."/>
        </authorList>
    </citation>
    <scope>NUCLEOTIDE SEQUENCE [LARGE SCALE GENOMIC DNA]</scope>
    <source>
        <strain evidence="11 12">DSM 16525</strain>
    </source>
</reference>
<dbReference type="UniPathway" id="UPA00138"/>
<name>A0A511SXQ3_MYXFU</name>
<comment type="function">
    <text evidence="7">Catalyzes the reversible isomerization of glucose-6-phosphate to fructose-6-phosphate.</text>
</comment>
<evidence type="ECO:0000256" key="2">
    <source>
        <dbReference type="ARBA" id="ARBA00006604"/>
    </source>
</evidence>
<comment type="pathway">
    <text evidence="1 7 8">Carbohydrate degradation; glycolysis; D-glyceraldehyde 3-phosphate and glycerone phosphate from D-glucose: step 2/4.</text>
</comment>
<dbReference type="OrthoDB" id="140919at2"/>
<keyword evidence="3 7" id="KW-0312">Gluconeogenesis</keyword>
<evidence type="ECO:0000313" key="11">
    <source>
        <dbReference type="EMBL" id="SEU06552.1"/>
    </source>
</evidence>
<comment type="subcellular location">
    <subcellularLocation>
        <location evidence="7">Cytoplasm</location>
    </subcellularLocation>
</comment>
<evidence type="ECO:0000256" key="8">
    <source>
        <dbReference type="RuleBase" id="RU000612"/>
    </source>
</evidence>
<dbReference type="SUPFAM" id="SSF53697">
    <property type="entry name" value="SIS domain"/>
    <property type="match status" value="1"/>
</dbReference>
<dbReference type="PROSITE" id="PS00174">
    <property type="entry name" value="P_GLUCOSE_ISOMERASE_2"/>
    <property type="match status" value="1"/>
</dbReference>
<dbReference type="FunFam" id="3.40.50.10490:FF:000023">
    <property type="entry name" value="Glucose-6-phosphate isomerase"/>
    <property type="match status" value="1"/>
</dbReference>
<dbReference type="GO" id="GO:0006094">
    <property type="term" value="P:gluconeogenesis"/>
    <property type="evidence" value="ECO:0007669"/>
    <property type="project" value="UniProtKB-UniRule"/>
</dbReference>
<evidence type="ECO:0000313" key="10">
    <source>
        <dbReference type="EMBL" id="GEN06686.1"/>
    </source>
</evidence>
<protein>
    <recommendedName>
        <fullName evidence="7">Glucose-6-phosphate isomerase</fullName>
        <shortName evidence="7">GPI</shortName>
        <ecNumber evidence="7">5.3.1.9</ecNumber>
    </recommendedName>
    <alternativeName>
        <fullName evidence="7">Phosphoglucose isomerase</fullName>
        <shortName evidence="7">PGI</shortName>
    </alternativeName>
    <alternativeName>
        <fullName evidence="7">Phosphohexose isomerase</fullName>
        <shortName evidence="7">PHI</shortName>
    </alternativeName>
</protein>
<dbReference type="GO" id="GO:0097367">
    <property type="term" value="F:carbohydrate derivative binding"/>
    <property type="evidence" value="ECO:0007669"/>
    <property type="project" value="InterPro"/>
</dbReference>
<evidence type="ECO:0000256" key="4">
    <source>
        <dbReference type="ARBA" id="ARBA00023152"/>
    </source>
</evidence>
<feature type="active site" evidence="7">
    <location>
        <position position="351"/>
    </location>
</feature>
<dbReference type="EMBL" id="BJXR01000017">
    <property type="protein sequence ID" value="GEN06686.1"/>
    <property type="molecule type" value="Genomic_DNA"/>
</dbReference>
<evidence type="ECO:0000313" key="12">
    <source>
        <dbReference type="Proteomes" id="UP000183760"/>
    </source>
</evidence>
<evidence type="ECO:0000313" key="13">
    <source>
        <dbReference type="Proteomes" id="UP000321514"/>
    </source>
</evidence>
<dbReference type="GO" id="GO:0004347">
    <property type="term" value="F:glucose-6-phosphate isomerase activity"/>
    <property type="evidence" value="ECO:0007669"/>
    <property type="project" value="UniProtKB-UniRule"/>
</dbReference>
<comment type="similarity">
    <text evidence="2 7 8">Belongs to the GPI family.</text>
</comment>
<dbReference type="PROSITE" id="PS51463">
    <property type="entry name" value="P_GLUCOSE_ISOMERASE_3"/>
    <property type="match status" value="1"/>
</dbReference>
<dbReference type="InterPro" id="IPR001672">
    <property type="entry name" value="G6P_Isomerase"/>
</dbReference>
<evidence type="ECO:0000256" key="3">
    <source>
        <dbReference type="ARBA" id="ARBA00022432"/>
    </source>
</evidence>
<dbReference type="AlphaFoldDB" id="A0A511SXQ3"/>
<feature type="region of interest" description="Disordered" evidence="9">
    <location>
        <begin position="510"/>
        <end position="529"/>
    </location>
</feature>
<dbReference type="InterPro" id="IPR046348">
    <property type="entry name" value="SIS_dom_sf"/>
</dbReference>
<dbReference type="PANTHER" id="PTHR11469:SF1">
    <property type="entry name" value="GLUCOSE-6-PHOSPHATE ISOMERASE"/>
    <property type="match status" value="1"/>
</dbReference>
<dbReference type="PANTHER" id="PTHR11469">
    <property type="entry name" value="GLUCOSE-6-PHOSPHATE ISOMERASE"/>
    <property type="match status" value="1"/>
</dbReference>
<evidence type="ECO:0000256" key="1">
    <source>
        <dbReference type="ARBA" id="ARBA00004926"/>
    </source>
</evidence>
<gene>
    <name evidence="7 10" type="primary">pgi</name>
    <name evidence="10" type="ORF">MFU01_17230</name>
    <name evidence="11" type="ORF">SAMN05443572_104683</name>
</gene>
<keyword evidence="5 7" id="KW-0413">Isomerase</keyword>
<dbReference type="UniPathway" id="UPA00109">
    <property type="reaction ID" value="UER00181"/>
</dbReference>
<dbReference type="RefSeq" id="WP_074954269.1">
    <property type="nucleotide sequence ID" value="NZ_BJXR01000017.1"/>
</dbReference>
<feature type="active site" evidence="7">
    <location>
        <position position="455"/>
    </location>
</feature>
<comment type="pathway">
    <text evidence="7">Carbohydrate biosynthesis; gluconeogenesis.</text>
</comment>
<evidence type="ECO:0000256" key="7">
    <source>
        <dbReference type="HAMAP-Rule" id="MF_00473"/>
    </source>
</evidence>
<evidence type="ECO:0000256" key="5">
    <source>
        <dbReference type="ARBA" id="ARBA00023235"/>
    </source>
</evidence>
<dbReference type="GO" id="GO:0005829">
    <property type="term" value="C:cytosol"/>
    <property type="evidence" value="ECO:0007669"/>
    <property type="project" value="TreeGrafter"/>
</dbReference>
<dbReference type="Proteomes" id="UP000183760">
    <property type="component" value="Unassembled WGS sequence"/>
</dbReference>
<dbReference type="Gene3D" id="3.40.50.10490">
    <property type="entry name" value="Glucose-6-phosphate isomerase like protein, domain 1"/>
    <property type="match status" value="2"/>
</dbReference>
<dbReference type="GO" id="GO:0006096">
    <property type="term" value="P:glycolytic process"/>
    <property type="evidence" value="ECO:0007669"/>
    <property type="project" value="UniProtKB-UniRule"/>
</dbReference>
<sequence>MTERELWERYQRYLSVVPSLGFSLDVSRMGFAADFLERMRPRLEEAFSQMEALEKGAIANPDENRRVGHYWLRAPELAPEPALSKDITDTVAAVHAFARDVHEGKLKPQKAARFTHLLLVGIGGSALGPQLVADALTSRDDTMQVSFFDNTDPDGMDRVLGQLGSKLAETLTVVISKSGGTKETRNGMLEAERGYQAQGLDFSKHAVAVTGAGSELDQHAKKQGWLRMFPMWDWVGGRTSVMSAVGLLPARLQGLDIDGMLAGAREMDVATRQRDALKNPAALLALMWFHAGDGRGVKDMVILPYKDRLLLMSRYLQQLVMESLGKEKDLDGKVVNQGIAVYGNKGSTDQHAYVQQLREGVPNFFATFIEVLKDRDGESMEVEAGTTSGDYLLGFFLGTRRALYEKGRESITLTVPDVSARTVGALIALYERAVGLYASLVHINAYHQPGVEAGKKAATRVLDIQKKLTARLKEAKAEARSAEQLAADIGQPDEVETVFKVLQHLAANPGRGVQRSGGASPAEARFHVK</sequence>
<dbReference type="EC" id="5.3.1.9" evidence="7"/>
<dbReference type="InterPro" id="IPR035476">
    <property type="entry name" value="SIS_PGI_1"/>
</dbReference>
<dbReference type="EMBL" id="FOIB01000004">
    <property type="protein sequence ID" value="SEU06552.1"/>
    <property type="molecule type" value="Genomic_DNA"/>
</dbReference>
<comment type="catalytic activity">
    <reaction evidence="6 7 8">
        <text>alpha-D-glucose 6-phosphate = beta-D-fructose 6-phosphate</text>
        <dbReference type="Rhea" id="RHEA:11816"/>
        <dbReference type="ChEBI" id="CHEBI:57634"/>
        <dbReference type="ChEBI" id="CHEBI:58225"/>
        <dbReference type="EC" id="5.3.1.9"/>
    </reaction>
</comment>
<feature type="active site" description="Proton donor" evidence="7">
    <location>
        <position position="322"/>
    </location>
</feature>
<dbReference type="GO" id="GO:0048029">
    <property type="term" value="F:monosaccharide binding"/>
    <property type="evidence" value="ECO:0007669"/>
    <property type="project" value="TreeGrafter"/>
</dbReference>
<evidence type="ECO:0000256" key="9">
    <source>
        <dbReference type="SAM" id="MobiDB-lite"/>
    </source>
</evidence>
<reference evidence="10 13" key="2">
    <citation type="submission" date="2019-07" db="EMBL/GenBank/DDBJ databases">
        <title>Whole genome shotgun sequence of Myxococcus fulvus NBRC 100333.</title>
        <authorList>
            <person name="Hosoyama A."/>
            <person name="Uohara A."/>
            <person name="Ohji S."/>
            <person name="Ichikawa N."/>
        </authorList>
    </citation>
    <scope>NUCLEOTIDE SEQUENCE [LARGE SCALE GENOMIC DNA]</scope>
    <source>
        <strain evidence="10 13">NBRC 100333</strain>
    </source>
</reference>
<dbReference type="STRING" id="1334629.MFUL124B02_39815"/>
<keyword evidence="4 7" id="KW-0324">Glycolysis</keyword>
<dbReference type="NCBIfam" id="NF010696">
    <property type="entry name" value="PRK14096.1"/>
    <property type="match status" value="1"/>
</dbReference>
<keyword evidence="7" id="KW-0963">Cytoplasm</keyword>
<dbReference type="CDD" id="cd05016">
    <property type="entry name" value="SIS_PGI_2"/>
    <property type="match status" value="1"/>
</dbReference>
<dbReference type="PRINTS" id="PR00662">
    <property type="entry name" value="G6PISOMERASE"/>
</dbReference>
<dbReference type="Proteomes" id="UP000321514">
    <property type="component" value="Unassembled WGS sequence"/>
</dbReference>
<dbReference type="Pfam" id="PF00342">
    <property type="entry name" value="PGI"/>
    <property type="match status" value="1"/>
</dbReference>
<organism evidence="10 13">
    <name type="scientific">Myxococcus fulvus</name>
    <dbReference type="NCBI Taxonomy" id="33"/>
    <lineage>
        <taxon>Bacteria</taxon>
        <taxon>Pseudomonadati</taxon>
        <taxon>Myxococcota</taxon>
        <taxon>Myxococcia</taxon>
        <taxon>Myxococcales</taxon>
        <taxon>Cystobacterineae</taxon>
        <taxon>Myxococcaceae</taxon>
        <taxon>Myxococcus</taxon>
    </lineage>
</organism>